<dbReference type="SUPFAM" id="SSF54523">
    <property type="entry name" value="Pili subunits"/>
    <property type="match status" value="1"/>
</dbReference>
<evidence type="ECO:0000313" key="2">
    <source>
        <dbReference type="EMBL" id="QPJ65166.1"/>
    </source>
</evidence>
<dbReference type="Proteomes" id="UP000594464">
    <property type="component" value="Chromosome"/>
</dbReference>
<feature type="transmembrane region" description="Helical" evidence="1">
    <location>
        <begin position="20"/>
        <end position="40"/>
    </location>
</feature>
<proteinExistence type="predicted"/>
<keyword evidence="1" id="KW-0472">Membrane</keyword>
<gene>
    <name evidence="2" type="ORF">G3M78_07100</name>
</gene>
<dbReference type="InterPro" id="IPR012902">
    <property type="entry name" value="N_methyl_site"/>
</dbReference>
<evidence type="ECO:0000313" key="3">
    <source>
        <dbReference type="Proteomes" id="UP000594464"/>
    </source>
</evidence>
<dbReference type="Pfam" id="PF07963">
    <property type="entry name" value="N_methyl"/>
    <property type="match status" value="1"/>
</dbReference>
<dbReference type="EMBL" id="CP048620">
    <property type="protein sequence ID" value="QPJ65166.1"/>
    <property type="molecule type" value="Genomic_DNA"/>
</dbReference>
<dbReference type="InterPro" id="IPR045584">
    <property type="entry name" value="Pilin-like"/>
</dbReference>
<dbReference type="AlphaFoldDB" id="A0A7T0C267"/>
<organism evidence="2 3">
    <name type="scientific">Candidatus Nitrohelix vancouverensis</name>
    <dbReference type="NCBI Taxonomy" id="2705534"/>
    <lineage>
        <taxon>Bacteria</taxon>
        <taxon>Pseudomonadati</taxon>
        <taxon>Nitrospinota/Tectimicrobiota group</taxon>
        <taxon>Nitrospinota</taxon>
        <taxon>Nitrospinia</taxon>
        <taxon>Nitrospinales</taxon>
        <taxon>Nitrospinaceae</taxon>
        <taxon>Candidatus Nitrohelix</taxon>
    </lineage>
</organism>
<reference evidence="3" key="1">
    <citation type="submission" date="2020-02" db="EMBL/GenBank/DDBJ databases">
        <title>Genomic and physiological characterization of two novel Nitrospinaceae genera.</title>
        <authorList>
            <person name="Mueller A.J."/>
            <person name="Jung M.-Y."/>
            <person name="Strachan C.R."/>
            <person name="Herbold C.W."/>
            <person name="Kirkegaard R.H."/>
            <person name="Daims H."/>
        </authorList>
    </citation>
    <scope>NUCLEOTIDE SEQUENCE [LARGE SCALE GENOMIC DNA]</scope>
</reference>
<dbReference type="PROSITE" id="PS00409">
    <property type="entry name" value="PROKAR_NTER_METHYL"/>
    <property type="match status" value="1"/>
</dbReference>
<sequence>MLHFQKNEGFRKGDSGFTLIEVISVILILGILAAVVLPLINTGNIGVTTAASTVRTDIRFVQELAMSRNPSTTGEIGITFTTGQTSYSITDPKNMFSVTRQLPEGVFISSGATVSFNKHGEPENGGLDTTVQISDGNESVTITVKAYSGRVTYA</sequence>
<keyword evidence="1" id="KW-1133">Transmembrane helix</keyword>
<accession>A0A7T0C267</accession>
<protein>
    <submittedName>
        <fullName evidence="2">Type II secretion system protein</fullName>
    </submittedName>
</protein>
<keyword evidence="1" id="KW-0812">Transmembrane</keyword>
<name>A0A7T0C267_9BACT</name>
<evidence type="ECO:0000256" key="1">
    <source>
        <dbReference type="SAM" id="Phobius"/>
    </source>
</evidence>
<dbReference type="KEGG" id="nva:G3M78_07100"/>
<dbReference type="NCBIfam" id="TIGR02532">
    <property type="entry name" value="IV_pilin_GFxxxE"/>
    <property type="match status" value="1"/>
</dbReference>
<dbReference type="Gene3D" id="3.30.700.10">
    <property type="entry name" value="Glycoprotein, Type 4 Pilin"/>
    <property type="match status" value="1"/>
</dbReference>